<dbReference type="GeneID" id="109583926"/>
<keyword evidence="1" id="KW-0732">Signal</keyword>
<accession>A0AAN0JE33</accession>
<keyword evidence="3" id="KW-1185">Reference proteome</keyword>
<dbReference type="AlphaFoldDB" id="A0AAN0JE33"/>
<name>A0AAN0JE33_AMPQE</name>
<dbReference type="RefSeq" id="XP_019855012.1">
    <property type="nucleotide sequence ID" value="XM_019999453.1"/>
</dbReference>
<sequence length="172" mass="19512">MRASHLSILFTILLLILSAASNPVRRRSTCEKNSLSNLFDGAFATKFNMNSRYNTSFSNAPLDIQKMYKLIKLHKDLLLNEDEPYSILEPAISNILAYACKATESLSRLCDTDEILHYGVHKMMEDKAGKIRSSLYTNEFYGKCLNDTAWLENAFNGKESLLNSLPYKGWGQ</sequence>
<reference evidence="2" key="2">
    <citation type="submission" date="2024-06" db="UniProtKB">
        <authorList>
            <consortium name="EnsemblMetazoa"/>
        </authorList>
    </citation>
    <scope>IDENTIFICATION</scope>
</reference>
<organism evidence="2 3">
    <name type="scientific">Amphimedon queenslandica</name>
    <name type="common">Sponge</name>
    <dbReference type="NCBI Taxonomy" id="400682"/>
    <lineage>
        <taxon>Eukaryota</taxon>
        <taxon>Metazoa</taxon>
        <taxon>Porifera</taxon>
        <taxon>Demospongiae</taxon>
        <taxon>Heteroscleromorpha</taxon>
        <taxon>Haplosclerida</taxon>
        <taxon>Niphatidae</taxon>
        <taxon>Amphimedon</taxon>
    </lineage>
</organism>
<feature type="chain" id="PRO_5042942389" description="Pectinesterase inhibitor domain-containing protein" evidence="1">
    <location>
        <begin position="22"/>
        <end position="172"/>
    </location>
</feature>
<dbReference type="EnsemblMetazoa" id="XM_019999453.1">
    <property type="protein sequence ID" value="XP_019855012.1"/>
    <property type="gene ID" value="LOC109583926"/>
</dbReference>
<dbReference type="Proteomes" id="UP000007879">
    <property type="component" value="Unassembled WGS sequence"/>
</dbReference>
<reference evidence="3" key="1">
    <citation type="journal article" date="2010" name="Nature">
        <title>The Amphimedon queenslandica genome and the evolution of animal complexity.</title>
        <authorList>
            <person name="Srivastava M."/>
            <person name="Simakov O."/>
            <person name="Chapman J."/>
            <person name="Fahey B."/>
            <person name="Gauthier M.E."/>
            <person name="Mitros T."/>
            <person name="Richards G.S."/>
            <person name="Conaco C."/>
            <person name="Dacre M."/>
            <person name="Hellsten U."/>
            <person name="Larroux C."/>
            <person name="Putnam N.H."/>
            <person name="Stanke M."/>
            <person name="Adamska M."/>
            <person name="Darling A."/>
            <person name="Degnan S.M."/>
            <person name="Oakley T.H."/>
            <person name="Plachetzki D.C."/>
            <person name="Zhai Y."/>
            <person name="Adamski M."/>
            <person name="Calcino A."/>
            <person name="Cummins S.F."/>
            <person name="Goodstein D.M."/>
            <person name="Harris C."/>
            <person name="Jackson D.J."/>
            <person name="Leys S.P."/>
            <person name="Shu S."/>
            <person name="Woodcroft B.J."/>
            <person name="Vervoort M."/>
            <person name="Kosik K.S."/>
            <person name="Manning G."/>
            <person name="Degnan B.M."/>
            <person name="Rokhsar D.S."/>
        </authorList>
    </citation>
    <scope>NUCLEOTIDE SEQUENCE [LARGE SCALE GENOMIC DNA]</scope>
</reference>
<proteinExistence type="predicted"/>
<protein>
    <recommendedName>
        <fullName evidence="4">Pectinesterase inhibitor domain-containing protein</fullName>
    </recommendedName>
</protein>
<evidence type="ECO:0000313" key="3">
    <source>
        <dbReference type="Proteomes" id="UP000007879"/>
    </source>
</evidence>
<feature type="signal peptide" evidence="1">
    <location>
        <begin position="1"/>
        <end position="21"/>
    </location>
</feature>
<evidence type="ECO:0000313" key="2">
    <source>
        <dbReference type="EnsemblMetazoa" id="XP_019855012.1"/>
    </source>
</evidence>
<evidence type="ECO:0008006" key="4">
    <source>
        <dbReference type="Google" id="ProtNLM"/>
    </source>
</evidence>
<dbReference type="KEGG" id="aqu:109583926"/>
<evidence type="ECO:0000256" key="1">
    <source>
        <dbReference type="SAM" id="SignalP"/>
    </source>
</evidence>